<comment type="similarity">
    <text evidence="1">Belongs to the metallo-dependent hydrolases superfamily. ATZ/TRZ family.</text>
</comment>
<evidence type="ECO:0000256" key="2">
    <source>
        <dbReference type="ARBA" id="ARBA00022801"/>
    </source>
</evidence>
<name>A0AAN1WFE7_9GAMM</name>
<evidence type="ECO:0000313" key="5">
    <source>
        <dbReference type="Proteomes" id="UP001320119"/>
    </source>
</evidence>
<sequence length="536" mass="57810">MSCCALHTARGYQALMPSLSSIVYNQGLPIMATSNQISAANSSTAANVEFALATSKKHTQDDGAQRQNNIRQLIKNAFIYTGQHNNNTAPVCITNGWIAIDGDTITAVGTMEDALPPADSIVDASGSMILPGFINPHWHESFVAPNDEKPDDSHLHPTPYSNGGDIGALGGMFGFISGVAKRLTPDEALAIARWSLWTQLRSGTTTLGDLGSANTADAMAQAAIDLGMRIRVSRWSSDIMIPNEGCAAIPVANTLEQINDVQQLMDKWHNHRSGLVSAMPTVMGTFGSSDEQLIAMKTIADQYQSPYAMHLGALPNESAAIERVFGKSSIQRVADLGLLSERLMTVHTAFFNDHEYQLLQNAKVKFCYAPGHYGMLGENTLSANGHFAQRLKDGLPLASSTDGDIFYSGGMTEAMRAAHLTSNEIGNCNTVCPPTTALLTGTAYAADALDWGNRLGSIVAGKQADLVFVNKDNWRYRNSQHPLRTFLLTSSSQDIAQVMVAGQTVMQNGANPYFSEAELFDDYQRAAQSARSRIKP</sequence>
<dbReference type="Pfam" id="PF01979">
    <property type="entry name" value="Amidohydro_1"/>
    <property type="match status" value="1"/>
</dbReference>
<dbReference type="GO" id="GO:0016810">
    <property type="term" value="F:hydrolase activity, acting on carbon-nitrogen (but not peptide) bonds"/>
    <property type="evidence" value="ECO:0007669"/>
    <property type="project" value="InterPro"/>
</dbReference>
<dbReference type="PANTHER" id="PTHR43794:SF11">
    <property type="entry name" value="AMIDOHYDROLASE-RELATED DOMAIN-CONTAINING PROTEIN"/>
    <property type="match status" value="1"/>
</dbReference>
<dbReference type="KEGG" id="marq:MARGE09_P0812"/>
<keyword evidence="5" id="KW-1185">Reference proteome</keyword>
<protein>
    <recommendedName>
        <fullName evidence="3">Amidohydrolase-related domain-containing protein</fullName>
    </recommendedName>
</protein>
<dbReference type="InterPro" id="IPR006680">
    <property type="entry name" value="Amidohydro-rel"/>
</dbReference>
<dbReference type="InterPro" id="IPR032466">
    <property type="entry name" value="Metal_Hydrolase"/>
</dbReference>
<dbReference type="Gene3D" id="2.30.40.10">
    <property type="entry name" value="Urease, subunit C, domain 1"/>
    <property type="match status" value="1"/>
</dbReference>
<feature type="domain" description="Amidohydrolase-related" evidence="3">
    <location>
        <begin position="128"/>
        <end position="505"/>
    </location>
</feature>
<keyword evidence="2" id="KW-0378">Hydrolase</keyword>
<evidence type="ECO:0000313" key="4">
    <source>
        <dbReference type="EMBL" id="BCD96612.1"/>
    </source>
</evidence>
<reference evidence="4 5" key="1">
    <citation type="journal article" date="2022" name="IScience">
        <title>An ultrasensitive nanofiber-based assay for enzymatic hydrolysis and deep-sea microbial degradation of cellulose.</title>
        <authorList>
            <person name="Tsudome M."/>
            <person name="Tachioka M."/>
            <person name="Miyazaki M."/>
            <person name="Uchimura K."/>
            <person name="Tsuda M."/>
            <person name="Takaki Y."/>
            <person name="Deguchi S."/>
        </authorList>
    </citation>
    <scope>NUCLEOTIDE SEQUENCE [LARGE SCALE GENOMIC DNA]</scope>
    <source>
        <strain evidence="4 5">GE09</strain>
    </source>
</reference>
<dbReference type="Gene3D" id="3.20.20.140">
    <property type="entry name" value="Metal-dependent hydrolases"/>
    <property type="match status" value="1"/>
</dbReference>
<accession>A0AAN1WFE7</accession>
<dbReference type="InterPro" id="IPR050287">
    <property type="entry name" value="MTA/SAH_deaminase"/>
</dbReference>
<gene>
    <name evidence="4" type="ORF">MARGE09_P0812</name>
</gene>
<evidence type="ECO:0000259" key="3">
    <source>
        <dbReference type="Pfam" id="PF01979"/>
    </source>
</evidence>
<dbReference type="SUPFAM" id="SSF51338">
    <property type="entry name" value="Composite domain of metallo-dependent hydrolases"/>
    <property type="match status" value="1"/>
</dbReference>
<dbReference type="AlphaFoldDB" id="A0AAN1WFE7"/>
<dbReference type="Proteomes" id="UP001320119">
    <property type="component" value="Chromosome"/>
</dbReference>
<dbReference type="PANTHER" id="PTHR43794">
    <property type="entry name" value="AMINOHYDROLASE SSNA-RELATED"/>
    <property type="match status" value="1"/>
</dbReference>
<dbReference type="EMBL" id="AP023086">
    <property type="protein sequence ID" value="BCD96612.1"/>
    <property type="molecule type" value="Genomic_DNA"/>
</dbReference>
<dbReference type="SUPFAM" id="SSF51556">
    <property type="entry name" value="Metallo-dependent hydrolases"/>
    <property type="match status" value="1"/>
</dbReference>
<organism evidence="4 5">
    <name type="scientific">Marinagarivorans cellulosilyticus</name>
    <dbReference type="NCBI Taxonomy" id="2721545"/>
    <lineage>
        <taxon>Bacteria</taxon>
        <taxon>Pseudomonadati</taxon>
        <taxon>Pseudomonadota</taxon>
        <taxon>Gammaproteobacteria</taxon>
        <taxon>Cellvibrionales</taxon>
        <taxon>Cellvibrionaceae</taxon>
        <taxon>Marinagarivorans</taxon>
    </lineage>
</organism>
<proteinExistence type="inferred from homology"/>
<dbReference type="InterPro" id="IPR011059">
    <property type="entry name" value="Metal-dep_hydrolase_composite"/>
</dbReference>
<evidence type="ECO:0000256" key="1">
    <source>
        <dbReference type="ARBA" id="ARBA00006745"/>
    </source>
</evidence>